<dbReference type="AlphaFoldDB" id="A0A448WJD7"/>
<dbReference type="Proteomes" id="UP000784294">
    <property type="component" value="Unassembled WGS sequence"/>
</dbReference>
<evidence type="ECO:0000313" key="2">
    <source>
        <dbReference type="Proteomes" id="UP000784294"/>
    </source>
</evidence>
<organism evidence="1 2">
    <name type="scientific">Protopolystoma xenopodis</name>
    <dbReference type="NCBI Taxonomy" id="117903"/>
    <lineage>
        <taxon>Eukaryota</taxon>
        <taxon>Metazoa</taxon>
        <taxon>Spiralia</taxon>
        <taxon>Lophotrochozoa</taxon>
        <taxon>Platyhelminthes</taxon>
        <taxon>Monogenea</taxon>
        <taxon>Polyopisthocotylea</taxon>
        <taxon>Polystomatidea</taxon>
        <taxon>Polystomatidae</taxon>
        <taxon>Protopolystoma</taxon>
    </lineage>
</organism>
<protein>
    <submittedName>
        <fullName evidence="1">Uncharacterized protein</fullName>
    </submittedName>
</protein>
<gene>
    <name evidence="1" type="ORF">PXEA_LOCUS6568</name>
</gene>
<sequence>MQYDQSLDDSRGFNITDNANIKPYLGEPALQRNDHLFLRPHSMKSSQSVSPTGEAVIERFHSQTGAKQSMEDSPTFSMDDCLNYLMTSSWLDLLLDLLPWVVDLSGGPDFFAQLAACDYDHVVN</sequence>
<accession>A0A448WJD7</accession>
<evidence type="ECO:0000313" key="1">
    <source>
        <dbReference type="EMBL" id="VEL13128.1"/>
    </source>
</evidence>
<proteinExistence type="predicted"/>
<reference evidence="1" key="1">
    <citation type="submission" date="2018-11" db="EMBL/GenBank/DDBJ databases">
        <authorList>
            <consortium name="Pathogen Informatics"/>
        </authorList>
    </citation>
    <scope>NUCLEOTIDE SEQUENCE</scope>
</reference>
<name>A0A448WJD7_9PLAT</name>
<dbReference type="EMBL" id="CAAALY010016833">
    <property type="protein sequence ID" value="VEL13128.1"/>
    <property type="molecule type" value="Genomic_DNA"/>
</dbReference>
<keyword evidence="2" id="KW-1185">Reference proteome</keyword>
<comment type="caution">
    <text evidence="1">The sequence shown here is derived from an EMBL/GenBank/DDBJ whole genome shotgun (WGS) entry which is preliminary data.</text>
</comment>